<keyword evidence="2" id="KW-1133">Transmembrane helix</keyword>
<evidence type="ECO:0000313" key="3">
    <source>
        <dbReference type="EMBL" id="MCK9875517.1"/>
    </source>
</evidence>
<gene>
    <name evidence="3" type="ORF">MXD59_06970</name>
</gene>
<feature type="region of interest" description="Disordered" evidence="1">
    <location>
        <begin position="15"/>
        <end position="36"/>
    </location>
</feature>
<feature type="transmembrane region" description="Helical" evidence="2">
    <location>
        <begin position="85"/>
        <end position="106"/>
    </location>
</feature>
<organism evidence="3 4">
    <name type="scientific">Frankia umida</name>
    <dbReference type="NCBI Taxonomy" id="573489"/>
    <lineage>
        <taxon>Bacteria</taxon>
        <taxon>Bacillati</taxon>
        <taxon>Actinomycetota</taxon>
        <taxon>Actinomycetes</taxon>
        <taxon>Frankiales</taxon>
        <taxon>Frankiaceae</taxon>
        <taxon>Frankia</taxon>
    </lineage>
</organism>
<keyword evidence="2" id="KW-0472">Membrane</keyword>
<proteinExistence type="predicted"/>
<evidence type="ECO:0000256" key="1">
    <source>
        <dbReference type="SAM" id="MobiDB-lite"/>
    </source>
</evidence>
<accession>A0ABT0JWE2</accession>
<protein>
    <submittedName>
        <fullName evidence="3">DUF2182 domain-containing protein</fullName>
    </submittedName>
</protein>
<evidence type="ECO:0000313" key="4">
    <source>
        <dbReference type="Proteomes" id="UP001201873"/>
    </source>
</evidence>
<keyword evidence="4" id="KW-1185">Reference proteome</keyword>
<sequence length="245" mass="26664">MEHMEHGMAMPAMPAMDGAHDPRAAQGGTAHMDSMDSPSGSARMFLTTWPFMLPAMMAPLLVPALRHGYVRSLPARRRRTLTSLLAAYAAVWSVGGLVLFALATALREISRSGAIPLAVGLFVVAVWELSPWRQRCLNRRQAHPAIAAFGRPADRDALRLGGTHALWCVGSCWALMLLPLLAGRWHLGAMVIVTLWIWAEFFEAPAVPAWRPRPPVTAVRIVAASARPLWRSTADGTRPAAVTRA</sequence>
<reference evidence="3 4" key="1">
    <citation type="submission" date="2022-04" db="EMBL/GenBank/DDBJ databases">
        <title>Genome diversity in the genus Frankia.</title>
        <authorList>
            <person name="Carlos-Shanley C."/>
            <person name="Hahn D."/>
        </authorList>
    </citation>
    <scope>NUCLEOTIDE SEQUENCE [LARGE SCALE GENOMIC DNA]</scope>
    <source>
        <strain evidence="3 4">Ag45/Mut15</strain>
    </source>
</reference>
<dbReference type="Pfam" id="PF09948">
    <property type="entry name" value="PpoB2"/>
    <property type="match status" value="1"/>
</dbReference>
<feature type="transmembrane region" description="Helical" evidence="2">
    <location>
        <begin position="165"/>
        <end position="182"/>
    </location>
</feature>
<feature type="transmembrane region" description="Helical" evidence="2">
    <location>
        <begin position="44"/>
        <end position="65"/>
    </location>
</feature>
<evidence type="ECO:0000256" key="2">
    <source>
        <dbReference type="SAM" id="Phobius"/>
    </source>
</evidence>
<feature type="transmembrane region" description="Helical" evidence="2">
    <location>
        <begin position="112"/>
        <end position="130"/>
    </location>
</feature>
<dbReference type="Proteomes" id="UP001201873">
    <property type="component" value="Unassembled WGS sequence"/>
</dbReference>
<dbReference type="InterPro" id="IPR018688">
    <property type="entry name" value="PpoB2-like"/>
</dbReference>
<comment type="caution">
    <text evidence="3">The sequence shown here is derived from an EMBL/GenBank/DDBJ whole genome shotgun (WGS) entry which is preliminary data.</text>
</comment>
<dbReference type="EMBL" id="JALKFT010000005">
    <property type="protein sequence ID" value="MCK9875517.1"/>
    <property type="molecule type" value="Genomic_DNA"/>
</dbReference>
<keyword evidence="2" id="KW-0812">Transmembrane</keyword>
<name>A0ABT0JWE2_9ACTN</name>